<dbReference type="InterPro" id="IPR003959">
    <property type="entry name" value="ATPase_AAA_core"/>
</dbReference>
<evidence type="ECO:0000256" key="13">
    <source>
        <dbReference type="ARBA" id="ARBA00023136"/>
    </source>
</evidence>
<comment type="function">
    <text evidence="15">Acts as a processive, ATP-dependent zinc metallopeptidase for both cytoplasmic and membrane proteins. Plays a role in the quality control of integral membrane proteins.</text>
</comment>
<dbReference type="InterPro" id="IPR000642">
    <property type="entry name" value="Peptidase_M41"/>
</dbReference>
<protein>
    <recommendedName>
        <fullName evidence="15">ATP-dependent zinc metalloprotease FtsH</fullName>
        <ecNumber evidence="15">3.4.24.-</ecNumber>
    </recommendedName>
</protein>
<dbReference type="GO" id="GO:0006508">
    <property type="term" value="P:proteolysis"/>
    <property type="evidence" value="ECO:0007669"/>
    <property type="project" value="UniProtKB-KW"/>
</dbReference>
<dbReference type="InterPro" id="IPR027417">
    <property type="entry name" value="P-loop_NTPase"/>
</dbReference>
<sequence>MNPKPKKTTLRQSSKENQPVEKRFKWWFLYLVVFGLLFFLPYFTATPGKEITWQYFEQNILSKKIVEKLVVINNEKVEVYLKEKPAKDPFSRVSTSGQPQYSFSIGSLESFEHKMELAEKDFLPKDKIPVTYVKYTNWFLNSLGWILPLILIIAFWAYFIRRWSSSAAEGNSVFNFGKSTATLIEKKKSDLTFKDVAGLEEAKVEIIEIVSFLKNPTVFTKLGAKIPKGVVLVGPPGTGKTLLAKAVAGEAQVPFFTLSGSEFVEMFVGVGASRVRDLFKRAKEKAPCIIFIDEIDAIGRSRGKGTFLSGANDERESTLNQLLTEMDGFGTNSGVIVLAATNRADLLDAALLRPGRFDRHIYLELPNKKEREEIFAVHLKPLVTDGKVDINFLASQTPGFSGADIANICNEAALIAARKKNEYVNKSDFLDAIDRVVAGLEKRSKIISPDEKKIIAYHEAGHAVVSWLLKNVDPLVKVSIIPRGKSLGSAWYLPEEKQLKSKAAFIDSLCATLGGRAAEEIIFNETTSGALDDLEKVTKEAYMMVTYYGFNQKLGNISYYDSTGQRDSGIQKPFSEETGKLIDEEVRKLVAEVYERSKNILKENKENLKAVAELLLKKEIIFKEDLEKILGDRTANLSTPKKNKTESIEV</sequence>
<keyword evidence="5 15" id="KW-0812">Transmembrane</keyword>
<keyword evidence="8 15" id="KW-0378">Hydrolase</keyword>
<comment type="caution">
    <text evidence="19">The sequence shown here is derived from an EMBL/GenBank/DDBJ whole genome shotgun (WGS) entry which is preliminary data.</text>
</comment>
<dbReference type="FunFam" id="1.10.8.60:FF:000001">
    <property type="entry name" value="ATP-dependent zinc metalloprotease FtsH"/>
    <property type="match status" value="1"/>
</dbReference>
<keyword evidence="13 15" id="KW-0472">Membrane</keyword>
<evidence type="ECO:0000256" key="6">
    <source>
        <dbReference type="ARBA" id="ARBA00022723"/>
    </source>
</evidence>
<dbReference type="EMBL" id="SWBP01000005">
    <property type="protein sequence ID" value="TKB96370.1"/>
    <property type="molecule type" value="Genomic_DNA"/>
</dbReference>
<dbReference type="InterPro" id="IPR041569">
    <property type="entry name" value="AAA_lid_3"/>
</dbReference>
<keyword evidence="20" id="KW-1185">Reference proteome</keyword>
<keyword evidence="17" id="KW-0175">Coiled coil</keyword>
<evidence type="ECO:0000313" key="20">
    <source>
        <dbReference type="Proteomes" id="UP000308181"/>
    </source>
</evidence>
<evidence type="ECO:0000256" key="11">
    <source>
        <dbReference type="ARBA" id="ARBA00022989"/>
    </source>
</evidence>
<dbReference type="GO" id="GO:0005524">
    <property type="term" value="F:ATP binding"/>
    <property type="evidence" value="ECO:0007669"/>
    <property type="project" value="UniProtKB-UniRule"/>
</dbReference>
<dbReference type="AlphaFoldDB" id="A0A4U1C0B9"/>
<evidence type="ECO:0000256" key="1">
    <source>
        <dbReference type="ARBA" id="ARBA00004141"/>
    </source>
</evidence>
<evidence type="ECO:0000313" key="19">
    <source>
        <dbReference type="EMBL" id="TKB96370.1"/>
    </source>
</evidence>
<evidence type="ECO:0000256" key="5">
    <source>
        <dbReference type="ARBA" id="ARBA00022692"/>
    </source>
</evidence>
<dbReference type="Gene3D" id="1.10.8.60">
    <property type="match status" value="1"/>
</dbReference>
<evidence type="ECO:0000256" key="4">
    <source>
        <dbReference type="ARBA" id="ARBA00022670"/>
    </source>
</evidence>
<dbReference type="GO" id="GO:0005886">
    <property type="term" value="C:plasma membrane"/>
    <property type="evidence" value="ECO:0007669"/>
    <property type="project" value="UniProtKB-SubCell"/>
</dbReference>
<feature type="transmembrane region" description="Helical" evidence="15">
    <location>
        <begin position="24"/>
        <end position="43"/>
    </location>
</feature>
<feature type="transmembrane region" description="Helical" evidence="15">
    <location>
        <begin position="138"/>
        <end position="159"/>
    </location>
</feature>
<dbReference type="InterPro" id="IPR003593">
    <property type="entry name" value="AAA+_ATPase"/>
</dbReference>
<comment type="similarity">
    <text evidence="16">Belongs to the AAA ATPase family.</text>
</comment>
<dbReference type="InterPro" id="IPR037219">
    <property type="entry name" value="Peptidase_M41-like"/>
</dbReference>
<name>A0A4U1C0B9_9SPHI</name>
<feature type="binding site" evidence="15">
    <location>
        <begin position="234"/>
        <end position="241"/>
    </location>
    <ligand>
        <name>ATP</name>
        <dbReference type="ChEBI" id="CHEBI:30616"/>
    </ligand>
</feature>
<feature type="binding site" evidence="15">
    <location>
        <position position="462"/>
    </location>
    <ligand>
        <name>Zn(2+)</name>
        <dbReference type="ChEBI" id="CHEBI:29105"/>
        <note>catalytic</note>
    </ligand>
</feature>
<dbReference type="InterPro" id="IPR003960">
    <property type="entry name" value="ATPase_AAA_CS"/>
</dbReference>
<keyword evidence="9 15" id="KW-0862">Zinc</keyword>
<evidence type="ECO:0000256" key="10">
    <source>
        <dbReference type="ARBA" id="ARBA00022840"/>
    </source>
</evidence>
<dbReference type="NCBIfam" id="TIGR01241">
    <property type="entry name" value="FtsH_fam"/>
    <property type="match status" value="1"/>
</dbReference>
<accession>A0A4U1C0B9</accession>
<dbReference type="EC" id="3.4.24.-" evidence="15"/>
<dbReference type="CDD" id="cd19501">
    <property type="entry name" value="RecA-like_FtsH"/>
    <property type="match status" value="1"/>
</dbReference>
<feature type="binding site" evidence="15">
    <location>
        <position position="533"/>
    </location>
    <ligand>
        <name>Zn(2+)</name>
        <dbReference type="ChEBI" id="CHEBI:29105"/>
        <note>catalytic</note>
    </ligand>
</feature>
<feature type="domain" description="AAA+ ATPase" evidence="18">
    <location>
        <begin position="226"/>
        <end position="367"/>
    </location>
</feature>
<dbReference type="SUPFAM" id="SSF52540">
    <property type="entry name" value="P-loop containing nucleoside triphosphate hydrolases"/>
    <property type="match status" value="1"/>
</dbReference>
<evidence type="ECO:0000256" key="8">
    <source>
        <dbReference type="ARBA" id="ARBA00022801"/>
    </source>
</evidence>
<dbReference type="GO" id="GO:0004176">
    <property type="term" value="F:ATP-dependent peptidase activity"/>
    <property type="evidence" value="ECO:0007669"/>
    <property type="project" value="InterPro"/>
</dbReference>
<dbReference type="PANTHER" id="PTHR43655">
    <property type="entry name" value="ATP-DEPENDENT PROTEASE"/>
    <property type="match status" value="1"/>
</dbReference>
<dbReference type="GO" id="GO:0016887">
    <property type="term" value="F:ATP hydrolysis activity"/>
    <property type="evidence" value="ECO:0007669"/>
    <property type="project" value="UniProtKB-UniRule"/>
</dbReference>
<dbReference type="InterPro" id="IPR011546">
    <property type="entry name" value="Pept_M41_FtsH_extracell"/>
</dbReference>
<comment type="similarity">
    <text evidence="14 15">In the central section; belongs to the AAA ATPase family.</text>
</comment>
<dbReference type="Gene3D" id="1.20.58.760">
    <property type="entry name" value="Peptidase M41"/>
    <property type="match status" value="1"/>
</dbReference>
<dbReference type="Pfam" id="PF06480">
    <property type="entry name" value="FtsH_ext"/>
    <property type="match status" value="1"/>
</dbReference>
<dbReference type="SUPFAM" id="SSF140990">
    <property type="entry name" value="FtsH protease domain-like"/>
    <property type="match status" value="1"/>
</dbReference>
<gene>
    <name evidence="19" type="primary">hflB</name>
    <name evidence="15" type="synonym">ftsH</name>
    <name evidence="19" type="ORF">FA046_14420</name>
</gene>
<dbReference type="OrthoDB" id="9809379at2"/>
<dbReference type="InterPro" id="IPR005936">
    <property type="entry name" value="FtsH"/>
</dbReference>
<dbReference type="GO" id="GO:0008270">
    <property type="term" value="F:zinc ion binding"/>
    <property type="evidence" value="ECO:0007669"/>
    <property type="project" value="UniProtKB-UniRule"/>
</dbReference>
<evidence type="ECO:0000256" key="14">
    <source>
        <dbReference type="ARBA" id="ARBA00061570"/>
    </source>
</evidence>
<dbReference type="PROSITE" id="PS00674">
    <property type="entry name" value="AAA"/>
    <property type="match status" value="1"/>
</dbReference>
<dbReference type="PANTHER" id="PTHR43655:SF2">
    <property type="entry name" value="AFG3 LIKE MATRIX AAA PEPTIDASE SUBUNIT 2, ISOFORM A"/>
    <property type="match status" value="1"/>
</dbReference>
<keyword evidence="6 15" id="KW-0479">Metal-binding</keyword>
<dbReference type="Pfam" id="PF00004">
    <property type="entry name" value="AAA"/>
    <property type="match status" value="1"/>
</dbReference>
<evidence type="ECO:0000256" key="12">
    <source>
        <dbReference type="ARBA" id="ARBA00023049"/>
    </source>
</evidence>
<dbReference type="Gene3D" id="3.40.50.300">
    <property type="entry name" value="P-loop containing nucleotide triphosphate hydrolases"/>
    <property type="match status" value="1"/>
</dbReference>
<comment type="cofactor">
    <cofactor evidence="15">
        <name>Zn(2+)</name>
        <dbReference type="ChEBI" id="CHEBI:29105"/>
    </cofactor>
    <text evidence="15">Binds 1 zinc ion per subunit.</text>
</comment>
<evidence type="ECO:0000256" key="17">
    <source>
        <dbReference type="SAM" id="Coils"/>
    </source>
</evidence>
<evidence type="ECO:0000256" key="3">
    <source>
        <dbReference type="ARBA" id="ARBA00010550"/>
    </source>
</evidence>
<evidence type="ECO:0000256" key="7">
    <source>
        <dbReference type="ARBA" id="ARBA00022741"/>
    </source>
</evidence>
<dbReference type="FunFam" id="1.20.58.760:FF:000003">
    <property type="entry name" value="AFG3-like AAA ATPase 2"/>
    <property type="match status" value="1"/>
</dbReference>
<evidence type="ECO:0000256" key="2">
    <source>
        <dbReference type="ARBA" id="ARBA00010044"/>
    </source>
</evidence>
<feature type="active site" evidence="15">
    <location>
        <position position="459"/>
    </location>
</feature>
<comment type="similarity">
    <text evidence="3">In the N-terminal section; belongs to the AAA ATPase family.</text>
</comment>
<keyword evidence="4 15" id="KW-0645">Protease</keyword>
<dbReference type="Pfam" id="PF01434">
    <property type="entry name" value="Peptidase_M41"/>
    <property type="match status" value="1"/>
</dbReference>
<dbReference type="Pfam" id="PF17862">
    <property type="entry name" value="AAA_lid_3"/>
    <property type="match status" value="1"/>
</dbReference>
<dbReference type="FunFam" id="3.40.50.300:FF:000001">
    <property type="entry name" value="ATP-dependent zinc metalloprotease FtsH"/>
    <property type="match status" value="1"/>
</dbReference>
<keyword evidence="11 15" id="KW-1133">Transmembrane helix</keyword>
<comment type="similarity">
    <text evidence="2 15">In the C-terminal section; belongs to the peptidase M41 family.</text>
</comment>
<keyword evidence="12 15" id="KW-0482">Metalloprotease</keyword>
<proteinExistence type="inferred from homology"/>
<dbReference type="Proteomes" id="UP000308181">
    <property type="component" value="Unassembled WGS sequence"/>
</dbReference>
<reference evidence="19 20" key="1">
    <citation type="submission" date="2019-04" db="EMBL/GenBank/DDBJ databases">
        <title>Pedobacter sp. AR-3-17 sp. nov., isolated from Arctic soil.</title>
        <authorList>
            <person name="Dahal R.H."/>
            <person name="Kim D.-U."/>
        </authorList>
    </citation>
    <scope>NUCLEOTIDE SEQUENCE [LARGE SCALE GENOMIC DNA]</scope>
    <source>
        <strain evidence="19 20">AR-3-17</strain>
    </source>
</reference>
<dbReference type="RefSeq" id="WP_136827239.1">
    <property type="nucleotide sequence ID" value="NZ_SWBP01000005.1"/>
</dbReference>
<feature type="coiled-coil region" evidence="17">
    <location>
        <begin position="591"/>
        <end position="618"/>
    </location>
</feature>
<dbReference type="GO" id="GO:0004222">
    <property type="term" value="F:metalloendopeptidase activity"/>
    <property type="evidence" value="ECO:0007669"/>
    <property type="project" value="InterPro"/>
</dbReference>
<evidence type="ECO:0000256" key="9">
    <source>
        <dbReference type="ARBA" id="ARBA00022833"/>
    </source>
</evidence>
<dbReference type="InterPro" id="IPR050928">
    <property type="entry name" value="ATP-dep_Zn_Metalloprotease"/>
</dbReference>
<feature type="binding site" evidence="15">
    <location>
        <position position="458"/>
    </location>
    <ligand>
        <name>Zn(2+)</name>
        <dbReference type="ChEBI" id="CHEBI:29105"/>
        <note>catalytic</note>
    </ligand>
</feature>
<dbReference type="GO" id="GO:0030163">
    <property type="term" value="P:protein catabolic process"/>
    <property type="evidence" value="ECO:0007669"/>
    <property type="project" value="UniProtKB-UniRule"/>
</dbReference>
<comment type="subcellular location">
    <subcellularLocation>
        <location evidence="15">Cell membrane</location>
        <topology evidence="15">Multi-pass membrane protein</topology>
        <orientation evidence="15">Cytoplasmic side</orientation>
    </subcellularLocation>
    <subcellularLocation>
        <location evidence="1">Membrane</location>
        <topology evidence="1">Multi-pass membrane protein</topology>
    </subcellularLocation>
</comment>
<organism evidence="19 20">
    <name type="scientific">Pedobacter cryophilus</name>
    <dbReference type="NCBI Taxonomy" id="2571271"/>
    <lineage>
        <taxon>Bacteria</taxon>
        <taxon>Pseudomonadati</taxon>
        <taxon>Bacteroidota</taxon>
        <taxon>Sphingobacteriia</taxon>
        <taxon>Sphingobacteriales</taxon>
        <taxon>Sphingobacteriaceae</taxon>
        <taxon>Pedobacter</taxon>
    </lineage>
</organism>
<dbReference type="SMART" id="SM00382">
    <property type="entry name" value="AAA"/>
    <property type="match status" value="1"/>
</dbReference>
<evidence type="ECO:0000259" key="18">
    <source>
        <dbReference type="SMART" id="SM00382"/>
    </source>
</evidence>
<keyword evidence="7 15" id="KW-0547">Nucleotide-binding</keyword>
<comment type="subunit">
    <text evidence="15">Homohexamer.</text>
</comment>
<keyword evidence="15" id="KW-1003">Cell membrane</keyword>
<keyword evidence="10 15" id="KW-0067">ATP-binding</keyword>
<evidence type="ECO:0000256" key="15">
    <source>
        <dbReference type="HAMAP-Rule" id="MF_01458"/>
    </source>
</evidence>
<evidence type="ECO:0000256" key="16">
    <source>
        <dbReference type="RuleBase" id="RU003651"/>
    </source>
</evidence>
<dbReference type="HAMAP" id="MF_01458">
    <property type="entry name" value="FtsH"/>
    <property type="match status" value="1"/>
</dbReference>
<dbReference type="Gene3D" id="3.40.1690.20">
    <property type="match status" value="1"/>
</dbReference>